<dbReference type="OrthoDB" id="7205533at2"/>
<evidence type="ECO:0000259" key="3">
    <source>
        <dbReference type="PROSITE" id="PS51186"/>
    </source>
</evidence>
<sequence>MKEDLVLLLSLIDENFQGGLVDSSIREYCDKILKNATFLSIYKQGHIKAFIAYYDNDKKSLIGYLSMLAVHPEHQNKGYGKELLNMAINNLKNKGFKNFDLEVLIENEIAIKLYQSFGFEFVNQTSNKIHMQLIL</sequence>
<dbReference type="Pfam" id="PF00583">
    <property type="entry name" value="Acetyltransf_1"/>
    <property type="match status" value="1"/>
</dbReference>
<dbReference type="Gene3D" id="3.40.630.30">
    <property type="match status" value="1"/>
</dbReference>
<evidence type="ECO:0000313" key="4">
    <source>
        <dbReference type="EMBL" id="TXG38856.1"/>
    </source>
</evidence>
<dbReference type="PROSITE" id="PS51186">
    <property type="entry name" value="GNAT"/>
    <property type="match status" value="1"/>
</dbReference>
<dbReference type="PANTHER" id="PTHR43420">
    <property type="entry name" value="ACETYLTRANSFERASE"/>
    <property type="match status" value="1"/>
</dbReference>
<organism evidence="4 5">
    <name type="scientific">Seonamhaeicola maritimus</name>
    <dbReference type="NCBI Taxonomy" id="2591822"/>
    <lineage>
        <taxon>Bacteria</taxon>
        <taxon>Pseudomonadati</taxon>
        <taxon>Bacteroidota</taxon>
        <taxon>Flavobacteriia</taxon>
        <taxon>Flavobacteriales</taxon>
        <taxon>Flavobacteriaceae</taxon>
    </lineage>
</organism>
<dbReference type="RefSeq" id="WP_147766337.1">
    <property type="nucleotide sequence ID" value="NZ_VRKQ01000008.1"/>
</dbReference>
<evidence type="ECO:0000256" key="1">
    <source>
        <dbReference type="ARBA" id="ARBA00022679"/>
    </source>
</evidence>
<dbReference type="AlphaFoldDB" id="A0A5C7GK65"/>
<gene>
    <name evidence="4" type="ORF">FUA22_02915</name>
</gene>
<dbReference type="GO" id="GO:0016747">
    <property type="term" value="F:acyltransferase activity, transferring groups other than amino-acyl groups"/>
    <property type="evidence" value="ECO:0007669"/>
    <property type="project" value="InterPro"/>
</dbReference>
<dbReference type="Proteomes" id="UP000321080">
    <property type="component" value="Unassembled WGS sequence"/>
</dbReference>
<dbReference type="InterPro" id="IPR000182">
    <property type="entry name" value="GNAT_dom"/>
</dbReference>
<keyword evidence="5" id="KW-1185">Reference proteome</keyword>
<dbReference type="EMBL" id="VRKQ01000008">
    <property type="protein sequence ID" value="TXG38856.1"/>
    <property type="molecule type" value="Genomic_DNA"/>
</dbReference>
<protein>
    <submittedName>
        <fullName evidence="4">GNAT family N-acetyltransferase</fullName>
    </submittedName>
</protein>
<evidence type="ECO:0000256" key="2">
    <source>
        <dbReference type="ARBA" id="ARBA00023315"/>
    </source>
</evidence>
<name>A0A5C7GK65_9FLAO</name>
<feature type="domain" description="N-acetyltransferase" evidence="3">
    <location>
        <begin position="1"/>
        <end position="135"/>
    </location>
</feature>
<dbReference type="InterPro" id="IPR050680">
    <property type="entry name" value="YpeA/RimI_acetyltransf"/>
</dbReference>
<evidence type="ECO:0000313" key="5">
    <source>
        <dbReference type="Proteomes" id="UP000321080"/>
    </source>
</evidence>
<comment type="caution">
    <text evidence="4">The sequence shown here is derived from an EMBL/GenBank/DDBJ whole genome shotgun (WGS) entry which is preliminary data.</text>
</comment>
<accession>A0A5C7GK65</accession>
<keyword evidence="2" id="KW-0012">Acyltransferase</keyword>
<keyword evidence="1 4" id="KW-0808">Transferase</keyword>
<dbReference type="SUPFAM" id="SSF55729">
    <property type="entry name" value="Acyl-CoA N-acyltransferases (Nat)"/>
    <property type="match status" value="1"/>
</dbReference>
<reference evidence="4 5" key="1">
    <citation type="submission" date="2019-08" db="EMBL/GenBank/DDBJ databases">
        <title>Seonamhaeicola sediminis sp. nov., isolated from marine sediment.</title>
        <authorList>
            <person name="Cao W.R."/>
        </authorList>
    </citation>
    <scope>NUCLEOTIDE SEQUENCE [LARGE SCALE GENOMIC DNA]</scope>
    <source>
        <strain evidence="4 5">1505</strain>
    </source>
</reference>
<dbReference type="InterPro" id="IPR016181">
    <property type="entry name" value="Acyl_CoA_acyltransferase"/>
</dbReference>
<proteinExistence type="predicted"/>
<dbReference type="PANTHER" id="PTHR43420:SF12">
    <property type="entry name" value="N-ACETYLTRANSFERASE DOMAIN-CONTAINING PROTEIN"/>
    <property type="match status" value="1"/>
</dbReference>
<dbReference type="CDD" id="cd04301">
    <property type="entry name" value="NAT_SF"/>
    <property type="match status" value="1"/>
</dbReference>